<dbReference type="EMBL" id="JAUFRC010000001">
    <property type="protein sequence ID" value="MDN3713163.1"/>
    <property type="molecule type" value="Genomic_DNA"/>
</dbReference>
<dbReference type="Proteomes" id="UP001243846">
    <property type="component" value="Unassembled WGS sequence"/>
</dbReference>
<gene>
    <name evidence="1" type="ORF">QWZ10_18040</name>
</gene>
<accession>A0ABT8D8R1</accession>
<comment type="caution">
    <text evidence="1">The sequence shown here is derived from an EMBL/GenBank/DDBJ whole genome shotgun (WGS) entry which is preliminary data.</text>
</comment>
<evidence type="ECO:0000313" key="2">
    <source>
        <dbReference type="Proteomes" id="UP001243846"/>
    </source>
</evidence>
<evidence type="ECO:0000313" key="1">
    <source>
        <dbReference type="EMBL" id="MDN3713163.1"/>
    </source>
</evidence>
<protein>
    <submittedName>
        <fullName evidence="1">Uncharacterized protein</fullName>
    </submittedName>
</protein>
<name>A0ABT8D8R1_9RHOB</name>
<organism evidence="1 2">
    <name type="scientific">Paracoccus cavernae</name>
    <dbReference type="NCBI Taxonomy" id="1571207"/>
    <lineage>
        <taxon>Bacteria</taxon>
        <taxon>Pseudomonadati</taxon>
        <taxon>Pseudomonadota</taxon>
        <taxon>Alphaproteobacteria</taxon>
        <taxon>Rhodobacterales</taxon>
        <taxon>Paracoccaceae</taxon>
        <taxon>Paracoccus</taxon>
    </lineage>
</organism>
<reference evidence="2" key="1">
    <citation type="journal article" date="2019" name="Int. J. Syst. Evol. Microbiol.">
        <title>The Global Catalogue of Microorganisms (GCM) 10K type strain sequencing project: providing services to taxonomists for standard genome sequencing and annotation.</title>
        <authorList>
            <consortium name="The Broad Institute Genomics Platform"/>
            <consortium name="The Broad Institute Genome Sequencing Center for Infectious Disease"/>
            <person name="Wu L."/>
            <person name="Ma J."/>
        </authorList>
    </citation>
    <scope>NUCLEOTIDE SEQUENCE [LARGE SCALE GENOMIC DNA]</scope>
    <source>
        <strain evidence="2">CECT 8482</strain>
    </source>
</reference>
<proteinExistence type="predicted"/>
<keyword evidence="2" id="KW-1185">Reference proteome</keyword>
<sequence>MCRSITEIRFERTIRRCSINWTRRAIGRPESLAGSTMAGASIWITAAES</sequence>